<dbReference type="InterPro" id="IPR013762">
    <property type="entry name" value="Integrase-like_cat_sf"/>
</dbReference>
<keyword evidence="2" id="KW-0229">DNA integration</keyword>
<dbReference type="InterPro" id="IPR053876">
    <property type="entry name" value="Phage_int_M"/>
</dbReference>
<dbReference type="Pfam" id="PF00589">
    <property type="entry name" value="Phage_integrase"/>
    <property type="match status" value="1"/>
</dbReference>
<dbReference type="RefSeq" id="WP_102984534.1">
    <property type="nucleotide sequence ID" value="NZ_JTBC02000002.1"/>
</dbReference>
<dbReference type="Gene3D" id="1.10.443.10">
    <property type="entry name" value="Intergrase catalytic core"/>
    <property type="match status" value="1"/>
</dbReference>
<organism evidence="8 9">
    <name type="scientific">Serratia marcescens</name>
    <dbReference type="NCBI Taxonomy" id="615"/>
    <lineage>
        <taxon>Bacteria</taxon>
        <taxon>Pseudomonadati</taxon>
        <taxon>Pseudomonadota</taxon>
        <taxon>Gammaproteobacteria</taxon>
        <taxon>Enterobacterales</taxon>
        <taxon>Yersiniaceae</taxon>
        <taxon>Serratia</taxon>
    </lineage>
</organism>
<keyword evidence="4" id="KW-0233">DNA recombination</keyword>
<evidence type="ECO:0000259" key="7">
    <source>
        <dbReference type="PROSITE" id="PS51900"/>
    </source>
</evidence>
<comment type="caution">
    <text evidence="8">The sequence shown here is derived from an EMBL/GenBank/DDBJ whole genome shotgun (WGS) entry which is preliminary data.</text>
</comment>
<proteinExistence type="inferred from homology"/>
<evidence type="ECO:0000256" key="4">
    <source>
        <dbReference type="ARBA" id="ARBA00023172"/>
    </source>
</evidence>
<dbReference type="SUPFAM" id="SSF56349">
    <property type="entry name" value="DNA breaking-rejoining enzymes"/>
    <property type="match status" value="1"/>
</dbReference>
<comment type="similarity">
    <text evidence="1">Belongs to the 'phage' integrase family.</text>
</comment>
<dbReference type="SUPFAM" id="SSF54171">
    <property type="entry name" value="DNA-binding domain"/>
    <property type="match status" value="1"/>
</dbReference>
<dbReference type="InterPro" id="IPR002104">
    <property type="entry name" value="Integrase_catalytic"/>
</dbReference>
<dbReference type="InterPro" id="IPR010998">
    <property type="entry name" value="Integrase_recombinase_N"/>
</dbReference>
<evidence type="ECO:0000256" key="1">
    <source>
        <dbReference type="ARBA" id="ARBA00008857"/>
    </source>
</evidence>
<dbReference type="Pfam" id="PF09003">
    <property type="entry name" value="Arm-DNA-bind_1"/>
    <property type="match status" value="1"/>
</dbReference>
<dbReference type="Proteomes" id="UP000030378">
    <property type="component" value="Unassembled WGS sequence"/>
</dbReference>
<dbReference type="InterPro" id="IPR011010">
    <property type="entry name" value="DNA_brk_join_enz"/>
</dbReference>
<dbReference type="Gene3D" id="3.30.160.60">
    <property type="entry name" value="Classic Zinc Finger"/>
    <property type="match status" value="1"/>
</dbReference>
<keyword evidence="3 5" id="KW-0238">DNA-binding</keyword>
<evidence type="ECO:0000256" key="5">
    <source>
        <dbReference type="PROSITE-ProRule" id="PRU01248"/>
    </source>
</evidence>
<dbReference type="PROSITE" id="PS51900">
    <property type="entry name" value="CB"/>
    <property type="match status" value="1"/>
</dbReference>
<gene>
    <name evidence="8" type="ORF">MC70_009070</name>
</gene>
<evidence type="ECO:0000256" key="2">
    <source>
        <dbReference type="ARBA" id="ARBA00022908"/>
    </source>
</evidence>
<dbReference type="InterPro" id="IPR015094">
    <property type="entry name" value="Integrase_lambda-typ_DNA-bd_N"/>
</dbReference>
<evidence type="ECO:0000313" key="8">
    <source>
        <dbReference type="EMBL" id="PNO70144.1"/>
    </source>
</evidence>
<dbReference type="GO" id="GO:0006310">
    <property type="term" value="P:DNA recombination"/>
    <property type="evidence" value="ECO:0007669"/>
    <property type="project" value="UniProtKB-KW"/>
</dbReference>
<dbReference type="AlphaFoldDB" id="A0AAP8TQB1"/>
<evidence type="ECO:0000256" key="3">
    <source>
        <dbReference type="ARBA" id="ARBA00023125"/>
    </source>
</evidence>
<dbReference type="InterPro" id="IPR050090">
    <property type="entry name" value="Tyrosine_recombinase_XerCD"/>
</dbReference>
<name>A0AAP8TQB1_SERMA</name>
<feature type="domain" description="Core-binding (CB)" evidence="7">
    <location>
        <begin position="72"/>
        <end position="153"/>
    </location>
</feature>
<accession>A0AAP8TQB1</accession>
<reference evidence="9" key="1">
    <citation type="submission" date="2017-12" db="EMBL/GenBank/DDBJ databases">
        <title>FDA dAtabase for Regulatory Grade micrObial Sequences (FDA-ARGOS): Supporting development and validation of Infectious Disease Dx tests.</title>
        <authorList>
            <person name="Campos J."/>
            <person name="Goldberg B."/>
            <person name="Tallon L."/>
            <person name="Sadzewicz L."/>
            <person name="Sengamalay N."/>
            <person name="Ott S."/>
            <person name="Godinez A."/>
            <person name="Nagaraj S."/>
            <person name="Vavikolanu K."/>
            <person name="Vyas G."/>
            <person name="Nadendla S."/>
            <person name="Aluvathingal J."/>
            <person name="Geyer C."/>
            <person name="Nandy P."/>
            <person name="Hobson J."/>
            <person name="Sichtig H."/>
        </authorList>
    </citation>
    <scope>NUCLEOTIDE SEQUENCE [LARGE SCALE GENOMIC DNA]</scope>
    <source>
        <strain evidence="9">FDAARGOS_79</strain>
    </source>
</reference>
<sequence length="351" mass="39595">MARNRNHARRDLPPNLYARNGGYYCYRDPRTGKEYGLGRVKRDAINQAIEANLQLMDSAVRLVDRINGKSCITFHSWLLRYDEIVASRGLKAKTLEDYRNRIKAIERGFADIEVDAITTKDIADFVNEYVKQGKNMRAKSLRASLVDIFKEAIADGHIQTNPVDATRNPKAEVQRERLTLDDYLRIRAAANSQAEWVGLSMDLALVTGQRVSDISSLKWSDIHDGRVWITQQKTNARLAIPVDLELVSAGLKLDEVLSRCKVAFGGCETVLASHLRNALSPSTISMGFTKARKDSGLSWAQPPSFHELRSLSARLYSKEKEGDFAQRLLGHRTAEMTAKYQDDRGNNWVNV</sequence>
<evidence type="ECO:0000313" key="9">
    <source>
        <dbReference type="Proteomes" id="UP000030378"/>
    </source>
</evidence>
<dbReference type="Gene3D" id="1.10.150.130">
    <property type="match status" value="1"/>
</dbReference>
<dbReference type="GO" id="GO:0008907">
    <property type="term" value="F:integrase activity"/>
    <property type="evidence" value="ECO:0007669"/>
    <property type="project" value="InterPro"/>
</dbReference>
<dbReference type="PANTHER" id="PTHR30349">
    <property type="entry name" value="PHAGE INTEGRASE-RELATED"/>
    <property type="match status" value="1"/>
</dbReference>
<protein>
    <submittedName>
        <fullName evidence="8">Integrase</fullName>
    </submittedName>
</protein>
<dbReference type="Pfam" id="PF22022">
    <property type="entry name" value="Phage_int_M"/>
    <property type="match status" value="1"/>
</dbReference>
<dbReference type="EMBL" id="JTBC02000002">
    <property type="protein sequence ID" value="PNO70144.1"/>
    <property type="molecule type" value="Genomic_DNA"/>
</dbReference>
<dbReference type="PROSITE" id="PS51898">
    <property type="entry name" value="TYR_RECOMBINASE"/>
    <property type="match status" value="1"/>
</dbReference>
<dbReference type="PANTHER" id="PTHR30349:SF64">
    <property type="entry name" value="PROPHAGE INTEGRASE INTD-RELATED"/>
    <property type="match status" value="1"/>
</dbReference>
<dbReference type="InterPro" id="IPR016177">
    <property type="entry name" value="DNA-bd_dom_sf"/>
</dbReference>
<evidence type="ECO:0000259" key="6">
    <source>
        <dbReference type="PROSITE" id="PS51898"/>
    </source>
</evidence>
<dbReference type="InterPro" id="IPR044068">
    <property type="entry name" value="CB"/>
</dbReference>
<dbReference type="GO" id="GO:0003677">
    <property type="term" value="F:DNA binding"/>
    <property type="evidence" value="ECO:0007669"/>
    <property type="project" value="UniProtKB-UniRule"/>
</dbReference>
<feature type="domain" description="Tyr recombinase" evidence="6">
    <location>
        <begin position="173"/>
        <end position="351"/>
    </location>
</feature>